<evidence type="ECO:0000259" key="4">
    <source>
        <dbReference type="Pfam" id="PF12971"/>
    </source>
</evidence>
<sequence>MVDKGCRQFTRMMNCSRVILTLLLASNSLLAAEIQDNAHQFPTLRENLQSRVSDQSQARAAKKLIQRLLPDIKAQLFVIHVNRALKNLNSGKDIAILDSQSDSMVVRGSSGVAVVWGIHQYLKHECQCHVSWEFDQLNLPEVLPKVSNLTFKAKDAVRFYQNVCNYGYGFVWWTWNDWERHIDWMALNGFNLVLAQSGQEFVMQETLIRFRMSKKEVHSYFTGPAFLPWNRMGNLRGWGGPLTDTWIQSDRVMQHRILGRLRSLGVIPVTPAFNGIVPPLLIERHLNSSLSFDRLRAWGHFPEEYTSSYLLNPIASPLFRRIGLTFQQIYEREYGTDHFFSIDTFNEQAPPSLDVTYLQAYAREAYGVLSSFDHSALWVMQGWMFRDLDYWTVIRTESFLRTIPLGRVLILDLASTTSPQFQRLNSYFGQPFIYCMLHNYGGYIGMYGKVETLNRDPFNARHSSPTMVGLGLTNEGMYTSYAVYDFFVELTWRSDPLDSTSQWFADFSRRRYRSLSIGNNFTIAMGASSQNNKVEFRVLVTFWTHLIELATQ</sequence>
<dbReference type="Pfam" id="PF05089">
    <property type="entry name" value="NAGLU"/>
    <property type="match status" value="1"/>
</dbReference>
<evidence type="ECO:0000259" key="3">
    <source>
        <dbReference type="Pfam" id="PF05089"/>
    </source>
</evidence>
<organism evidence="5 6">
    <name type="scientific">Tigriopus californicus</name>
    <name type="common">Marine copepod</name>
    <dbReference type="NCBI Taxonomy" id="6832"/>
    <lineage>
        <taxon>Eukaryota</taxon>
        <taxon>Metazoa</taxon>
        <taxon>Ecdysozoa</taxon>
        <taxon>Arthropoda</taxon>
        <taxon>Crustacea</taxon>
        <taxon>Multicrustacea</taxon>
        <taxon>Hexanauplia</taxon>
        <taxon>Copepoda</taxon>
        <taxon>Harpacticoida</taxon>
        <taxon>Harpacticidae</taxon>
        <taxon>Tigriopus</taxon>
    </lineage>
</organism>
<dbReference type="Proteomes" id="UP000318571">
    <property type="component" value="Chromosome 1"/>
</dbReference>
<dbReference type="STRING" id="6832.A0A553NRZ7"/>
<protein>
    <recommendedName>
        <fullName evidence="7">Alpha-N-acetylglucosaminidase</fullName>
    </recommendedName>
</protein>
<reference evidence="5 6" key="1">
    <citation type="journal article" date="2018" name="Nat. Ecol. Evol.">
        <title>Genomic signatures of mitonuclear coevolution across populations of Tigriopus californicus.</title>
        <authorList>
            <person name="Barreto F.S."/>
            <person name="Watson E.T."/>
            <person name="Lima T.G."/>
            <person name="Willett C.S."/>
            <person name="Edmands S."/>
            <person name="Li W."/>
            <person name="Burton R.S."/>
        </authorList>
    </citation>
    <scope>NUCLEOTIDE SEQUENCE [LARGE SCALE GENOMIC DNA]</scope>
    <source>
        <strain evidence="5 6">San Diego</strain>
    </source>
</reference>
<comment type="caution">
    <text evidence="5">The sequence shown here is derived from an EMBL/GenBank/DDBJ whole genome shotgun (WGS) entry which is preliminary data.</text>
</comment>
<gene>
    <name evidence="5" type="ORF">TCAL_05224</name>
</gene>
<dbReference type="InterPro" id="IPR029018">
    <property type="entry name" value="Hex-like_dom2"/>
</dbReference>
<feature type="chain" id="PRO_5021865593" description="Alpha-N-acetylglucosaminidase" evidence="2">
    <location>
        <begin position="32"/>
        <end position="552"/>
    </location>
</feature>
<evidence type="ECO:0008006" key="7">
    <source>
        <dbReference type="Google" id="ProtNLM"/>
    </source>
</evidence>
<evidence type="ECO:0000313" key="6">
    <source>
        <dbReference type="Proteomes" id="UP000318571"/>
    </source>
</evidence>
<evidence type="ECO:0000256" key="1">
    <source>
        <dbReference type="ARBA" id="ARBA00022801"/>
    </source>
</evidence>
<feature type="signal peptide" evidence="2">
    <location>
        <begin position="1"/>
        <end position="31"/>
    </location>
</feature>
<keyword evidence="6" id="KW-1185">Reference proteome</keyword>
<feature type="domain" description="Alpha-N-acetylglucosaminidase tim-barrel" evidence="3">
    <location>
        <begin position="158"/>
        <end position="493"/>
    </location>
</feature>
<accession>A0A553NRZ7</accession>
<keyword evidence="1" id="KW-0378">Hydrolase</keyword>
<proteinExistence type="predicted"/>
<evidence type="ECO:0000313" key="5">
    <source>
        <dbReference type="EMBL" id="TRY68204.1"/>
    </source>
</evidence>
<dbReference type="AlphaFoldDB" id="A0A553NRZ7"/>
<evidence type="ECO:0000256" key="2">
    <source>
        <dbReference type="SAM" id="SignalP"/>
    </source>
</evidence>
<dbReference type="PANTHER" id="PTHR12872:SF1">
    <property type="entry name" value="ALPHA-N-ACETYLGLUCOSAMINIDASE"/>
    <property type="match status" value="1"/>
</dbReference>
<dbReference type="InterPro" id="IPR024733">
    <property type="entry name" value="NAGLU_tim-barrel"/>
</dbReference>
<dbReference type="EMBL" id="VCGU01000010">
    <property type="protein sequence ID" value="TRY68204.1"/>
    <property type="molecule type" value="Genomic_DNA"/>
</dbReference>
<dbReference type="PANTHER" id="PTHR12872">
    <property type="entry name" value="ALPHA-N-ACETYLGLUCOSAMINIDASE"/>
    <property type="match status" value="1"/>
</dbReference>
<dbReference type="GO" id="GO:0016787">
    <property type="term" value="F:hydrolase activity"/>
    <property type="evidence" value="ECO:0007669"/>
    <property type="project" value="UniProtKB-KW"/>
</dbReference>
<name>A0A553NRZ7_TIGCA</name>
<dbReference type="InterPro" id="IPR024240">
    <property type="entry name" value="NAGLU_N"/>
</dbReference>
<dbReference type="Pfam" id="PF12971">
    <property type="entry name" value="NAGLU_N"/>
    <property type="match status" value="1"/>
</dbReference>
<dbReference type="InterPro" id="IPR007781">
    <property type="entry name" value="NAGLU"/>
</dbReference>
<dbReference type="Gene3D" id="3.20.20.80">
    <property type="entry name" value="Glycosidases"/>
    <property type="match status" value="1"/>
</dbReference>
<feature type="domain" description="Alpha-N-acetylglucosaminidase N-terminal" evidence="4">
    <location>
        <begin position="60"/>
        <end position="144"/>
    </location>
</feature>
<keyword evidence="2" id="KW-0732">Signal</keyword>
<dbReference type="Gene3D" id="3.30.379.10">
    <property type="entry name" value="Chitobiase/beta-hexosaminidase domain 2-like"/>
    <property type="match status" value="1"/>
</dbReference>